<feature type="binding site" evidence="3">
    <location>
        <position position="204"/>
    </location>
    <ligand>
        <name>L-histidine</name>
        <dbReference type="ChEBI" id="CHEBI:57595"/>
    </ligand>
</feature>
<evidence type="ECO:0000256" key="1">
    <source>
        <dbReference type="ARBA" id="ARBA00022603"/>
    </source>
</evidence>
<dbReference type="GO" id="GO:0052706">
    <property type="term" value="F:L-histidine N(alpha)-methyltransferase activity"/>
    <property type="evidence" value="ECO:0007669"/>
    <property type="project" value="UniProtKB-EC"/>
</dbReference>
<dbReference type="HAMAP" id="MF_02037">
    <property type="entry name" value="EgtD"/>
    <property type="match status" value="1"/>
</dbReference>
<organism evidence="6 7">
    <name type="scientific">Streptomyces flavotricini</name>
    <dbReference type="NCBI Taxonomy" id="66888"/>
    <lineage>
        <taxon>Bacteria</taxon>
        <taxon>Bacillati</taxon>
        <taxon>Actinomycetota</taxon>
        <taxon>Actinomycetes</taxon>
        <taxon>Kitasatosporales</taxon>
        <taxon>Streptomycetaceae</taxon>
        <taxon>Streptomyces</taxon>
    </lineage>
</organism>
<evidence type="ECO:0000313" key="6">
    <source>
        <dbReference type="EMBL" id="MCC0094754.1"/>
    </source>
</evidence>
<feature type="region of interest" description="Disordered" evidence="4">
    <location>
        <begin position="329"/>
        <end position="355"/>
    </location>
</feature>
<dbReference type="RefSeq" id="WP_229335329.1">
    <property type="nucleotide sequence ID" value="NZ_JAINUL010000001.1"/>
</dbReference>
<evidence type="ECO:0000256" key="4">
    <source>
        <dbReference type="SAM" id="MobiDB-lite"/>
    </source>
</evidence>
<evidence type="ECO:0000256" key="3">
    <source>
        <dbReference type="HAMAP-Rule" id="MF_02037"/>
    </source>
</evidence>
<dbReference type="Gene3D" id="3.40.50.150">
    <property type="entry name" value="Vaccinia Virus protein VP39"/>
    <property type="match status" value="1"/>
</dbReference>
<dbReference type="InterPro" id="IPR032888">
    <property type="entry name" value="EgtD_Actinobacteria"/>
</dbReference>
<keyword evidence="7" id="KW-1185">Reference proteome</keyword>
<feature type="binding site" evidence="3">
    <location>
        <position position="164"/>
    </location>
    <ligand>
        <name>L-histidine</name>
        <dbReference type="ChEBI" id="CHEBI:57595"/>
    </ligand>
</feature>
<dbReference type="EMBL" id="JAINUL010000001">
    <property type="protein sequence ID" value="MCC0094754.1"/>
    <property type="molecule type" value="Genomic_DNA"/>
</dbReference>
<accession>A0ABS8E386</accession>
<feature type="domain" description="Histidine-specific methyltransferase SAM-dependent" evidence="5">
    <location>
        <begin position="20"/>
        <end position="316"/>
    </location>
</feature>
<dbReference type="Proteomes" id="UP001520654">
    <property type="component" value="Unassembled WGS sequence"/>
</dbReference>
<evidence type="ECO:0000256" key="2">
    <source>
        <dbReference type="ARBA" id="ARBA00022679"/>
    </source>
</evidence>
<protein>
    <recommendedName>
        <fullName evidence="3">Histidine N-alpha-methyltransferase</fullName>
        <ecNumber evidence="3">2.1.1.44</ecNumber>
    </recommendedName>
    <alternativeName>
        <fullName evidence="3">Histidine trimethyltransferase</fullName>
    </alternativeName>
</protein>
<feature type="binding site" evidence="3">
    <location>
        <position position="87"/>
    </location>
    <ligand>
        <name>S-adenosyl-L-methionine</name>
        <dbReference type="ChEBI" id="CHEBI:59789"/>
    </ligand>
</feature>
<feature type="binding site" evidence="3">
    <location>
        <position position="111"/>
    </location>
    <ligand>
        <name>S-adenosyl-L-methionine</name>
        <dbReference type="ChEBI" id="CHEBI:59789"/>
    </ligand>
</feature>
<proteinExistence type="inferred from homology"/>
<dbReference type="Pfam" id="PF10017">
    <property type="entry name" value="Methyltransf_33"/>
    <property type="match status" value="1"/>
</dbReference>
<dbReference type="SUPFAM" id="SSF53335">
    <property type="entry name" value="S-adenosyl-L-methionine-dependent methyltransferases"/>
    <property type="match status" value="1"/>
</dbReference>
<feature type="binding site" evidence="3">
    <location>
        <position position="93"/>
    </location>
    <ligand>
        <name>S-adenosyl-L-methionine</name>
        <dbReference type="ChEBI" id="CHEBI:59789"/>
    </ligand>
</feature>
<keyword evidence="2 3" id="KW-0808">Transferase</keyword>
<dbReference type="NCBIfam" id="TIGR03438">
    <property type="entry name" value="egtD_ergothio"/>
    <property type="match status" value="1"/>
</dbReference>
<dbReference type="EC" id="2.1.1.44" evidence="3"/>
<comment type="pathway">
    <text evidence="3">Amino-acid biosynthesis; ergothioneine biosynthesis.</text>
</comment>
<keyword evidence="3" id="KW-0949">S-adenosyl-L-methionine</keyword>
<comment type="function">
    <text evidence="3">Catalyzes the SAM-dependent triple methylation of the alpha-amino group of histidine to form hercynine, a step in the biosynthesis pathway of ergothioneine.</text>
</comment>
<evidence type="ECO:0000259" key="5">
    <source>
        <dbReference type="Pfam" id="PF10017"/>
    </source>
</evidence>
<feature type="binding site" evidence="3">
    <location>
        <position position="57"/>
    </location>
    <ligand>
        <name>L-histidine</name>
        <dbReference type="ChEBI" id="CHEBI:57595"/>
    </ligand>
</feature>
<name>A0ABS8E386_9ACTN</name>
<dbReference type="PANTHER" id="PTHR43397">
    <property type="entry name" value="ERGOTHIONEINE BIOSYNTHESIS PROTEIN 1"/>
    <property type="match status" value="1"/>
</dbReference>
<dbReference type="InterPro" id="IPR029063">
    <property type="entry name" value="SAM-dependent_MTases_sf"/>
</dbReference>
<dbReference type="InterPro" id="IPR017804">
    <property type="entry name" value="MeTrfase_EgtD-like"/>
</dbReference>
<gene>
    <name evidence="3 6" type="primary">egtD</name>
    <name evidence="6" type="ORF">K7B10_08135</name>
</gene>
<sequence length="355" mass="37946">MSDFQLTRTLDEHSADTALRADVLHGLTASPKVLPPKWFYDARGSELFEEITRLPEYYPTRAEREILLARAGEIASASGARTLVELGSGSSEKTRHLIEAMPALDTYIPVDVSGSALEGAGRTLLAEHPGLRVHALVADFTKPLRLPDTPGPRLVVFLGGTVGNLLPPERAVFLASVRAMLSPGDALLMGTDLVKDEAVLVAAYDDAQGVTAEFNKNVLAVVNRELGADFRTEDFAHVAVWNREQEWIEMRLRARSELVVKVRALDLVVPFAAGEEILTEVSAKFRQEGVRKELAEAGLELTQWWTDAEGRFALSLSVADGELGWAGTPASSAAAGSGGTGTTGTTGVDSAATAA</sequence>
<reference evidence="6 7" key="1">
    <citation type="submission" date="2021-08" db="EMBL/GenBank/DDBJ databases">
        <title>Genomic Architecture of Streptomyces flavotricini NGL1 and Streptomyces erythrochromogenes HMS4 With Differential Plant Beneficial attributes and laccase production capabilities.</title>
        <authorList>
            <person name="Salwan R."/>
            <person name="Kaur R."/>
            <person name="Sharma V."/>
        </authorList>
    </citation>
    <scope>NUCLEOTIDE SEQUENCE [LARGE SCALE GENOMIC DNA]</scope>
    <source>
        <strain evidence="6 7">NGL1</strain>
    </source>
</reference>
<dbReference type="InterPro" id="IPR051128">
    <property type="entry name" value="EgtD_Methyltrsf_superfamily"/>
</dbReference>
<evidence type="ECO:0000313" key="7">
    <source>
        <dbReference type="Proteomes" id="UP001520654"/>
    </source>
</evidence>
<comment type="subunit">
    <text evidence="3">Monomer.</text>
</comment>
<comment type="similarity">
    <text evidence="3">Belongs to the methyltransferase superfamily. EgtD family.</text>
</comment>
<feature type="compositionally biased region" description="Low complexity" evidence="4">
    <location>
        <begin position="345"/>
        <end position="355"/>
    </location>
</feature>
<dbReference type="InterPro" id="IPR019257">
    <property type="entry name" value="MeTrfase_dom"/>
</dbReference>
<dbReference type="GO" id="GO:0032259">
    <property type="term" value="P:methylation"/>
    <property type="evidence" value="ECO:0007669"/>
    <property type="project" value="UniProtKB-KW"/>
</dbReference>
<dbReference type="PIRSF" id="PIRSF018005">
    <property type="entry name" value="UCP018005"/>
    <property type="match status" value="1"/>
</dbReference>
<keyword evidence="1 3" id="KW-0489">Methyltransferase</keyword>
<dbReference type="InterPro" id="IPR035094">
    <property type="entry name" value="EgtD"/>
</dbReference>
<comment type="caution">
    <text evidence="6">The sequence shown here is derived from an EMBL/GenBank/DDBJ whole genome shotgun (WGS) entry which is preliminary data.</text>
</comment>
<feature type="binding site" evidence="3">
    <location>
        <begin position="280"/>
        <end position="282"/>
    </location>
    <ligand>
        <name>L-histidine</name>
        <dbReference type="ChEBI" id="CHEBI:57595"/>
    </ligand>
</feature>
<comment type="catalytic activity">
    <reaction evidence="3">
        <text>L-histidine + 3 S-adenosyl-L-methionine = hercynine + 3 S-adenosyl-L-homocysteine + 3 H(+)</text>
        <dbReference type="Rhea" id="RHEA:38471"/>
        <dbReference type="ChEBI" id="CHEBI:15378"/>
        <dbReference type="ChEBI" id="CHEBI:15781"/>
        <dbReference type="ChEBI" id="CHEBI:57595"/>
        <dbReference type="ChEBI" id="CHEBI:57856"/>
        <dbReference type="ChEBI" id="CHEBI:59789"/>
        <dbReference type="EC" id="2.1.1.44"/>
    </reaction>
</comment>
<dbReference type="PANTHER" id="PTHR43397:SF1">
    <property type="entry name" value="ERGOTHIONEINE BIOSYNTHESIS PROTEIN 1"/>
    <property type="match status" value="1"/>
</dbReference>
<feature type="binding site" evidence="3">
    <location>
        <begin position="139"/>
        <end position="140"/>
    </location>
    <ligand>
        <name>S-adenosyl-L-methionine</name>
        <dbReference type="ChEBI" id="CHEBI:59789"/>
    </ligand>
</feature>